<feature type="region of interest" description="Disordered" evidence="1">
    <location>
        <begin position="48"/>
        <end position="77"/>
    </location>
</feature>
<evidence type="ECO:0000313" key="3">
    <source>
        <dbReference type="EMBL" id="OAL62026.1"/>
    </source>
</evidence>
<gene>
    <name evidence="3" type="ORF">A7C99_6597</name>
</gene>
<organism evidence="3 4">
    <name type="scientific">Trichophyton rubrum</name>
    <name type="common">Athlete's foot fungus</name>
    <name type="synonym">Epidermophyton rubrum</name>
    <dbReference type="NCBI Taxonomy" id="5551"/>
    <lineage>
        <taxon>Eukaryota</taxon>
        <taxon>Fungi</taxon>
        <taxon>Dikarya</taxon>
        <taxon>Ascomycota</taxon>
        <taxon>Pezizomycotina</taxon>
        <taxon>Eurotiomycetes</taxon>
        <taxon>Eurotiomycetidae</taxon>
        <taxon>Onygenales</taxon>
        <taxon>Arthrodermataceae</taxon>
        <taxon>Trichophyton</taxon>
    </lineage>
</organism>
<evidence type="ECO:0000256" key="2">
    <source>
        <dbReference type="SAM" id="Phobius"/>
    </source>
</evidence>
<keyword evidence="2" id="KW-0812">Transmembrane</keyword>
<name>A0A178EQE6_TRIRU</name>
<dbReference type="EMBL" id="LHPM01000019">
    <property type="protein sequence ID" value="OAL62026.1"/>
    <property type="molecule type" value="Genomic_DNA"/>
</dbReference>
<reference evidence="3 4" key="1">
    <citation type="submission" date="2016-05" db="EMBL/GenBank/DDBJ databases">
        <title>Genome sequencing of Trichophyton rubrum CMCC(F)T1i isolated from hair.</title>
        <authorList>
            <person name="Zhan P."/>
            <person name="Tao Y."/>
            <person name="Liu W."/>
        </authorList>
    </citation>
    <scope>NUCLEOTIDE SEQUENCE [LARGE SCALE GENOMIC DNA]</scope>
    <source>
        <strain evidence="4">CMCC(F)T1i</strain>
    </source>
</reference>
<feature type="transmembrane region" description="Helical" evidence="2">
    <location>
        <begin position="12"/>
        <end position="31"/>
    </location>
</feature>
<keyword evidence="2" id="KW-1133">Transmembrane helix</keyword>
<evidence type="ECO:0000313" key="4">
    <source>
        <dbReference type="Proteomes" id="UP000243015"/>
    </source>
</evidence>
<dbReference type="Proteomes" id="UP000243015">
    <property type="component" value="Unassembled WGS sequence"/>
</dbReference>
<keyword evidence="2" id="KW-0472">Membrane</keyword>
<dbReference type="AlphaFoldDB" id="A0A178EQE6"/>
<evidence type="ECO:0000256" key="1">
    <source>
        <dbReference type="SAM" id="MobiDB-lite"/>
    </source>
</evidence>
<sequence length="125" mass="14320">MTVTNKQVLRIYFTPISSACVFVFVFVFDVAKEISNYIDDLERKHAAATIKDDEDDEVDEVDEDEEDNAEVTEDQDHCQTDEIETCLAVTRRNACRDGLVSETRAAEDAAQDRIYHWQPDLRQAS</sequence>
<comment type="caution">
    <text evidence="3">The sequence shown here is derived from an EMBL/GenBank/DDBJ whole genome shotgun (WGS) entry which is preliminary data.</text>
</comment>
<feature type="compositionally biased region" description="Acidic residues" evidence="1">
    <location>
        <begin position="52"/>
        <end position="73"/>
    </location>
</feature>
<accession>A0A178EQE6</accession>
<protein>
    <submittedName>
        <fullName evidence="3">Uncharacterized protein</fullName>
    </submittedName>
</protein>
<proteinExistence type="predicted"/>